<evidence type="ECO:0000313" key="2">
    <source>
        <dbReference type="EMBL" id="KAJ7641815.1"/>
    </source>
</evidence>
<feature type="transmembrane region" description="Helical" evidence="1">
    <location>
        <begin position="42"/>
        <end position="63"/>
    </location>
</feature>
<reference evidence="2" key="1">
    <citation type="submission" date="2023-03" db="EMBL/GenBank/DDBJ databases">
        <title>Massive genome expansion in bonnet fungi (Mycena s.s.) driven by repeated elements and novel gene families across ecological guilds.</title>
        <authorList>
            <consortium name="Lawrence Berkeley National Laboratory"/>
            <person name="Harder C.B."/>
            <person name="Miyauchi S."/>
            <person name="Viragh M."/>
            <person name="Kuo A."/>
            <person name="Thoen E."/>
            <person name="Andreopoulos B."/>
            <person name="Lu D."/>
            <person name="Skrede I."/>
            <person name="Drula E."/>
            <person name="Henrissat B."/>
            <person name="Morin E."/>
            <person name="Kohler A."/>
            <person name="Barry K."/>
            <person name="LaButti K."/>
            <person name="Morin E."/>
            <person name="Salamov A."/>
            <person name="Lipzen A."/>
            <person name="Mereny Z."/>
            <person name="Hegedus B."/>
            <person name="Baldrian P."/>
            <person name="Stursova M."/>
            <person name="Weitz H."/>
            <person name="Taylor A."/>
            <person name="Grigoriev I.V."/>
            <person name="Nagy L.G."/>
            <person name="Martin F."/>
            <person name="Kauserud H."/>
        </authorList>
    </citation>
    <scope>NUCLEOTIDE SEQUENCE</scope>
    <source>
        <strain evidence="2">9284</strain>
    </source>
</reference>
<accession>A0AAD7C899</accession>
<name>A0AAD7C899_9AGAR</name>
<evidence type="ECO:0000256" key="1">
    <source>
        <dbReference type="SAM" id="Phobius"/>
    </source>
</evidence>
<keyword evidence="3" id="KW-1185">Reference proteome</keyword>
<keyword evidence="1" id="KW-0472">Membrane</keyword>
<comment type="caution">
    <text evidence="2">The sequence shown here is derived from an EMBL/GenBank/DDBJ whole genome shotgun (WGS) entry which is preliminary data.</text>
</comment>
<evidence type="ECO:0000313" key="3">
    <source>
        <dbReference type="Proteomes" id="UP001221142"/>
    </source>
</evidence>
<dbReference type="EMBL" id="JARKIF010000004">
    <property type="protein sequence ID" value="KAJ7641815.1"/>
    <property type="molecule type" value="Genomic_DNA"/>
</dbReference>
<gene>
    <name evidence="2" type="ORF">FB45DRAFT_1022546</name>
</gene>
<protein>
    <submittedName>
        <fullName evidence="2">Uncharacterized protein</fullName>
    </submittedName>
</protein>
<keyword evidence="1" id="KW-1133">Transmembrane helix</keyword>
<keyword evidence="1" id="KW-0812">Transmembrane</keyword>
<sequence>MQSFKFWSRPTTYEPVAQDEFKLELESQSPSASHARANQSPWLQRALLLLALSNLLLAFIALLSTRGLSRNSTALWPVKGKDVSALPRPDPYIGLHLNVD</sequence>
<dbReference type="AlphaFoldDB" id="A0AAD7C899"/>
<organism evidence="2 3">
    <name type="scientific">Roridomyces roridus</name>
    <dbReference type="NCBI Taxonomy" id="1738132"/>
    <lineage>
        <taxon>Eukaryota</taxon>
        <taxon>Fungi</taxon>
        <taxon>Dikarya</taxon>
        <taxon>Basidiomycota</taxon>
        <taxon>Agaricomycotina</taxon>
        <taxon>Agaricomycetes</taxon>
        <taxon>Agaricomycetidae</taxon>
        <taxon>Agaricales</taxon>
        <taxon>Marasmiineae</taxon>
        <taxon>Mycenaceae</taxon>
        <taxon>Roridomyces</taxon>
    </lineage>
</organism>
<dbReference type="Proteomes" id="UP001221142">
    <property type="component" value="Unassembled WGS sequence"/>
</dbReference>
<proteinExistence type="predicted"/>